<name>A0A8J5QQ96_9ASCO</name>
<accession>A0A8J5QQ96</accession>
<protein>
    <submittedName>
        <fullName evidence="2">Uncharacterized protein</fullName>
    </submittedName>
</protein>
<evidence type="ECO:0000313" key="3">
    <source>
        <dbReference type="Proteomes" id="UP000694255"/>
    </source>
</evidence>
<dbReference type="EMBL" id="JAGSYN010000081">
    <property type="protein sequence ID" value="KAG7664478.1"/>
    <property type="molecule type" value="Genomic_DNA"/>
</dbReference>
<dbReference type="RefSeq" id="XP_049264710.1">
    <property type="nucleotide sequence ID" value="XM_049405685.1"/>
</dbReference>
<proteinExistence type="predicted"/>
<evidence type="ECO:0000256" key="1">
    <source>
        <dbReference type="SAM" id="MobiDB-lite"/>
    </source>
</evidence>
<comment type="caution">
    <text evidence="2">The sequence shown here is derived from an EMBL/GenBank/DDBJ whole genome shotgun (WGS) entry which is preliminary data.</text>
</comment>
<feature type="region of interest" description="Disordered" evidence="1">
    <location>
        <begin position="1"/>
        <end position="27"/>
    </location>
</feature>
<gene>
    <name evidence="2" type="ORF">J8A68_001984</name>
</gene>
<reference evidence="2 3" key="1">
    <citation type="journal article" date="2021" name="DNA Res.">
        <title>Genome analysis of Candida subhashii reveals its hybrid nature and dual mitochondrial genome conformations.</title>
        <authorList>
            <person name="Mixao V."/>
            <person name="Hegedusova E."/>
            <person name="Saus E."/>
            <person name="Pryszcz L.P."/>
            <person name="Cillingova A."/>
            <person name="Nosek J."/>
            <person name="Gabaldon T."/>
        </authorList>
    </citation>
    <scope>NUCLEOTIDE SEQUENCE [LARGE SCALE GENOMIC DNA]</scope>
    <source>
        <strain evidence="2 3">CBS 10753</strain>
    </source>
</reference>
<organism evidence="2 3">
    <name type="scientific">[Candida] subhashii</name>
    <dbReference type="NCBI Taxonomy" id="561895"/>
    <lineage>
        <taxon>Eukaryota</taxon>
        <taxon>Fungi</taxon>
        <taxon>Dikarya</taxon>
        <taxon>Ascomycota</taxon>
        <taxon>Saccharomycotina</taxon>
        <taxon>Pichiomycetes</taxon>
        <taxon>Debaryomycetaceae</taxon>
        <taxon>Spathaspora</taxon>
    </lineage>
</organism>
<dbReference type="AlphaFoldDB" id="A0A8J5QQ96"/>
<dbReference type="Proteomes" id="UP000694255">
    <property type="component" value="Unassembled WGS sequence"/>
</dbReference>
<dbReference type="GeneID" id="73468785"/>
<evidence type="ECO:0000313" key="2">
    <source>
        <dbReference type="EMBL" id="KAG7664478.1"/>
    </source>
</evidence>
<keyword evidence="3" id="KW-1185">Reference proteome</keyword>
<sequence length="169" mass="19878">MSPTPSTEQDKQQQQQQQTDNGATSLVCLDPKPETLESIFEYLKTEQQLTSIENEIDCEPLLKFKQTCEENQKGRNGNSGFDWVQFEECYQIIFNEYYTNTSEIIEQMNKCDERSKIWMEQYLTLDRDRSIARLDKSEAWISGKNAELDQMAEQFKKSIESIKKESKKF</sequence>